<dbReference type="PANTHER" id="PTHR43312:SF1">
    <property type="entry name" value="NADP-DEPENDENT OXIDOREDUCTASE DOMAIN-CONTAINING PROTEIN"/>
    <property type="match status" value="1"/>
</dbReference>
<dbReference type="AlphaFoldDB" id="B2A6E6"/>
<protein>
    <submittedName>
        <fullName evidence="2">Aldo/keto reductase</fullName>
    </submittedName>
</protein>
<dbReference type="Pfam" id="PF00248">
    <property type="entry name" value="Aldo_ket_red"/>
    <property type="match status" value="1"/>
</dbReference>
<dbReference type="RefSeq" id="WP_012447046.1">
    <property type="nucleotide sequence ID" value="NC_010718.1"/>
</dbReference>
<dbReference type="InterPro" id="IPR023210">
    <property type="entry name" value="NADP_OxRdtase_dom"/>
</dbReference>
<organism evidence="2 3">
    <name type="scientific">Natranaerobius thermophilus (strain ATCC BAA-1301 / DSM 18059 / JW/NM-WN-LF)</name>
    <dbReference type="NCBI Taxonomy" id="457570"/>
    <lineage>
        <taxon>Bacteria</taxon>
        <taxon>Bacillati</taxon>
        <taxon>Bacillota</taxon>
        <taxon>Clostridia</taxon>
        <taxon>Natranaerobiales</taxon>
        <taxon>Natranaerobiaceae</taxon>
        <taxon>Natranaerobius</taxon>
    </lineage>
</organism>
<dbReference type="GO" id="GO:0016491">
    <property type="term" value="F:oxidoreductase activity"/>
    <property type="evidence" value="ECO:0007669"/>
    <property type="project" value="InterPro"/>
</dbReference>
<feature type="domain" description="NADP-dependent oxidoreductase" evidence="1">
    <location>
        <begin position="29"/>
        <end position="209"/>
    </location>
</feature>
<dbReference type="InParanoid" id="B2A6E6"/>
<evidence type="ECO:0000313" key="3">
    <source>
        <dbReference type="Proteomes" id="UP000001683"/>
    </source>
</evidence>
<dbReference type="PANTHER" id="PTHR43312">
    <property type="entry name" value="D-THREO-ALDOSE 1-DEHYDROGENASE"/>
    <property type="match status" value="1"/>
</dbReference>
<dbReference type="OrthoDB" id="9773828at2"/>
<dbReference type="InterPro" id="IPR036812">
    <property type="entry name" value="NAD(P)_OxRdtase_dom_sf"/>
</dbReference>
<dbReference type="Gene3D" id="3.20.20.100">
    <property type="entry name" value="NADP-dependent oxidoreductase domain"/>
    <property type="match status" value="1"/>
</dbReference>
<dbReference type="InterPro" id="IPR053135">
    <property type="entry name" value="AKR2_Oxidoreductase"/>
</dbReference>
<proteinExistence type="predicted"/>
<dbReference type="STRING" id="457570.Nther_0564"/>
<dbReference type="InterPro" id="IPR020471">
    <property type="entry name" value="AKR"/>
</dbReference>
<dbReference type="eggNOG" id="COG0667">
    <property type="taxonomic scope" value="Bacteria"/>
</dbReference>
<gene>
    <name evidence="2" type="ordered locus">Nther_0564</name>
</gene>
<keyword evidence="3" id="KW-1185">Reference proteome</keyword>
<reference evidence="2 3" key="2">
    <citation type="journal article" date="2011" name="J. Bacteriol.">
        <title>Complete genome sequence of the anaerobic, halophilic alkalithermophile Natranaerobius thermophilus JW/NM-WN-LF.</title>
        <authorList>
            <person name="Zhao B."/>
            <person name="Mesbah N.M."/>
            <person name="Dalin E."/>
            <person name="Goodwin L."/>
            <person name="Nolan M."/>
            <person name="Pitluck S."/>
            <person name="Chertkov O."/>
            <person name="Brettin T.S."/>
            <person name="Han J."/>
            <person name="Larimer F.W."/>
            <person name="Land M.L."/>
            <person name="Hauser L."/>
            <person name="Kyrpides N."/>
            <person name="Wiegel J."/>
        </authorList>
    </citation>
    <scope>NUCLEOTIDE SEQUENCE [LARGE SCALE GENOMIC DNA]</scope>
    <source>
        <strain evidence="3">ATCC BAA-1301 / DSM 18059 / JW/NM-WN-LF</strain>
    </source>
</reference>
<reference evidence="2 3" key="1">
    <citation type="submission" date="2008-04" db="EMBL/GenBank/DDBJ databases">
        <title>Complete sequence of chromosome of Natranaerobius thermophilus JW/NM-WN-LF.</title>
        <authorList>
            <consortium name="US DOE Joint Genome Institute"/>
            <person name="Copeland A."/>
            <person name="Lucas S."/>
            <person name="Lapidus A."/>
            <person name="Glavina del Rio T."/>
            <person name="Dalin E."/>
            <person name="Tice H."/>
            <person name="Bruce D."/>
            <person name="Goodwin L."/>
            <person name="Pitluck S."/>
            <person name="Chertkov O."/>
            <person name="Brettin T."/>
            <person name="Detter J.C."/>
            <person name="Han C."/>
            <person name="Kuske C.R."/>
            <person name="Schmutz J."/>
            <person name="Larimer F."/>
            <person name="Land M."/>
            <person name="Hauser L."/>
            <person name="Kyrpides N."/>
            <person name="Lykidis A."/>
            <person name="Mesbah N.M."/>
            <person name="Wiegel J."/>
        </authorList>
    </citation>
    <scope>NUCLEOTIDE SEQUENCE [LARGE SCALE GENOMIC DNA]</scope>
    <source>
        <strain evidence="3">ATCC BAA-1301 / DSM 18059 / JW/NM-WN-LF</strain>
    </source>
</reference>
<dbReference type="PRINTS" id="PR00069">
    <property type="entry name" value="ALDKETRDTASE"/>
</dbReference>
<accession>B2A6E6</accession>
<dbReference type="SUPFAM" id="SSF51430">
    <property type="entry name" value="NAD(P)-linked oxidoreductase"/>
    <property type="match status" value="1"/>
</dbReference>
<dbReference type="CDD" id="cd19100">
    <property type="entry name" value="AKR_unchar"/>
    <property type="match status" value="1"/>
</dbReference>
<dbReference type="EMBL" id="CP001034">
    <property type="protein sequence ID" value="ACB84160.1"/>
    <property type="molecule type" value="Genomic_DNA"/>
</dbReference>
<evidence type="ECO:0000259" key="1">
    <source>
        <dbReference type="Pfam" id="PF00248"/>
    </source>
</evidence>
<dbReference type="HOGENOM" id="CLU_023205_3_0_9"/>
<dbReference type="KEGG" id="nth:Nther_0564"/>
<evidence type="ECO:0000313" key="2">
    <source>
        <dbReference type="EMBL" id="ACB84160.1"/>
    </source>
</evidence>
<sequence length="280" mass="31679">MKERQLGKTGIKVKLFSLGGEATVEQRGLKREAIELINKALDLGVNYIDTAPAYGEGGSEENIGMVMKDRRDEVTLASKTPERTYDDTMKSFEKSLKRLQTDYLDIYQVHDIKTEAELLQVLDQGEGAIKALEELKANGDIRFIGITGHKRPKPMLKGIKEYDFDTVLHALNPGDIHYNSFKTEFLEEAVNRQLGIIAMKVTAVGKIFANNKSISMGQILNYVWSHPISTAIIGISNLKELEENVNLAQNFTPYTTEQIKDLEEKTASNQRQVNFFKYEW</sequence>
<dbReference type="Proteomes" id="UP000001683">
    <property type="component" value="Chromosome"/>
</dbReference>
<name>B2A6E6_NATTJ</name>